<dbReference type="Gene3D" id="3.40.50.1010">
    <property type="entry name" value="5'-nuclease"/>
    <property type="match status" value="1"/>
</dbReference>
<dbReference type="Pfam" id="PF13638">
    <property type="entry name" value="PIN_4"/>
    <property type="match status" value="1"/>
</dbReference>
<dbReference type="Pfam" id="PF02562">
    <property type="entry name" value="PhoH"/>
    <property type="match status" value="1"/>
</dbReference>
<dbReference type="FunFam" id="3.40.50.300:FF:000215">
    <property type="entry name" value="ATP-binding protein"/>
    <property type="match status" value="1"/>
</dbReference>
<evidence type="ECO:0000256" key="7">
    <source>
        <dbReference type="ARBA" id="ARBA00023134"/>
    </source>
</evidence>
<dbReference type="EMBL" id="RDBE01000001">
    <property type="protein sequence ID" value="RLV50758.1"/>
    <property type="molecule type" value="Genomic_DNA"/>
</dbReference>
<feature type="region of interest" description="Disordered" evidence="17">
    <location>
        <begin position="1"/>
        <end position="20"/>
    </location>
</feature>
<evidence type="ECO:0000256" key="6">
    <source>
        <dbReference type="ARBA" id="ARBA00022842"/>
    </source>
</evidence>
<evidence type="ECO:0000256" key="11">
    <source>
        <dbReference type="ARBA" id="ARBA00049360"/>
    </source>
</evidence>
<dbReference type="InterPro" id="IPR003714">
    <property type="entry name" value="PhoH"/>
</dbReference>
<dbReference type="CDD" id="cd09883">
    <property type="entry name" value="PIN_VapC_PhoHL-ATPase"/>
    <property type="match status" value="1"/>
</dbReference>
<sequence>MTASPKVQSTTARRSPHELGSRRTYVLDTSVLLADPGAINRFEEHEVVLPVVVITELEGKRHHPELGYFARTALRLLDELRITYGRLDEPVAVGEVGGTVRVELNHTDATTLPSGFRLGDNDTRILAVATNLANEGYAVTLVSKDLPMRIKASAVGLDAEEYRAELAHESETGWTGMAEMEVGGTDLDVLYDEGATDLDAARDLPCHTGLVLLSERGSALGRVGPNKRVHLVRGDREAFGIHGRSAEQRVALELLLDPEVGIVSLGGRAGTGKSAMALCAGLEAVLERGQHKKVVVFRPLFAVGGQELGYLPGSESEKMSPWAQAVFDTLGALAGPDLIDEVLERGMLEVLPLTHIRGRSLHDAFVIVDEAQSLERNVLLTVLSRIGSNSKVVLTHDVAQRDNLRVGRHDGVVAVVEKLKGHPLFAHVTLTRSERSPIAALVTEMLENVTL</sequence>
<dbReference type="GO" id="GO:0016787">
    <property type="term" value="F:hydrolase activity"/>
    <property type="evidence" value="ECO:0007669"/>
    <property type="project" value="UniProtKB-KW"/>
</dbReference>
<protein>
    <recommendedName>
        <fullName evidence="15">Protein PhoH2</fullName>
        <ecNumber evidence="14">5.6.2.5</ecNumber>
    </recommendedName>
    <alternativeName>
        <fullName evidence="16">RNA 5'-3' helicase PhoH2</fullName>
    </alternativeName>
</protein>
<name>A0A3L8P8F2_9ACTN</name>
<comment type="catalytic activity">
    <reaction evidence="10">
        <text>GTP + H2O = GDP + phosphate + H(+)</text>
        <dbReference type="Rhea" id="RHEA:19669"/>
        <dbReference type="ChEBI" id="CHEBI:15377"/>
        <dbReference type="ChEBI" id="CHEBI:15378"/>
        <dbReference type="ChEBI" id="CHEBI:37565"/>
        <dbReference type="ChEBI" id="CHEBI:43474"/>
        <dbReference type="ChEBI" id="CHEBI:58189"/>
    </reaction>
</comment>
<comment type="similarity">
    <text evidence="9">In the N-terminal section; belongs to the PINc/VapC protein family.</text>
</comment>
<dbReference type="AlphaFoldDB" id="A0A3L8P8F2"/>
<evidence type="ECO:0000256" key="17">
    <source>
        <dbReference type="SAM" id="MobiDB-lite"/>
    </source>
</evidence>
<feature type="compositionally biased region" description="Polar residues" evidence="17">
    <location>
        <begin position="1"/>
        <end position="13"/>
    </location>
</feature>
<dbReference type="PANTHER" id="PTHR30473:SF2">
    <property type="entry name" value="PIN DOMAIN-CONTAINING PROTEIN"/>
    <property type="match status" value="1"/>
</dbReference>
<dbReference type="OrthoDB" id="9766527at2"/>
<comment type="caution">
    <text evidence="19">The sequence shown here is derived from an EMBL/GenBank/DDBJ whole genome shotgun (WGS) entry which is preliminary data.</text>
</comment>
<keyword evidence="2" id="KW-0479">Metal-binding</keyword>
<reference evidence="19 20" key="1">
    <citation type="submission" date="2018-10" db="EMBL/GenBank/DDBJ databases">
        <title>Marmoricola sp. 4Q3S-7 whole genome shotgun sequence.</title>
        <authorList>
            <person name="Li F."/>
        </authorList>
    </citation>
    <scope>NUCLEOTIDE SEQUENCE [LARGE SCALE GENOMIC DNA]</scope>
    <source>
        <strain evidence="19 20">4Q3S-7</strain>
    </source>
</reference>
<keyword evidence="6" id="KW-0460">Magnesium</keyword>
<evidence type="ECO:0000256" key="10">
    <source>
        <dbReference type="ARBA" id="ARBA00048548"/>
    </source>
</evidence>
<keyword evidence="3" id="KW-0547">Nucleotide-binding</keyword>
<gene>
    <name evidence="19" type="ORF">D9V37_02020</name>
</gene>
<dbReference type="PANTHER" id="PTHR30473">
    <property type="entry name" value="PROTEIN PHOH"/>
    <property type="match status" value="1"/>
</dbReference>
<keyword evidence="4" id="KW-0378">Hydrolase</keyword>
<evidence type="ECO:0000256" key="15">
    <source>
        <dbReference type="ARBA" id="ARBA00071584"/>
    </source>
</evidence>
<dbReference type="GO" id="GO:0005524">
    <property type="term" value="F:ATP binding"/>
    <property type="evidence" value="ECO:0007669"/>
    <property type="project" value="UniProtKB-KW"/>
</dbReference>
<dbReference type="InterPro" id="IPR029060">
    <property type="entry name" value="PIN-like_dom_sf"/>
</dbReference>
<accession>A0A3L8P8F2</accession>
<evidence type="ECO:0000313" key="19">
    <source>
        <dbReference type="EMBL" id="RLV50758.1"/>
    </source>
</evidence>
<evidence type="ECO:0000256" key="4">
    <source>
        <dbReference type="ARBA" id="ARBA00022801"/>
    </source>
</evidence>
<organism evidence="19 20">
    <name type="scientific">Nocardioides mangrovicus</name>
    <dbReference type="NCBI Taxonomy" id="2478913"/>
    <lineage>
        <taxon>Bacteria</taxon>
        <taxon>Bacillati</taxon>
        <taxon>Actinomycetota</taxon>
        <taxon>Actinomycetes</taxon>
        <taxon>Propionibacteriales</taxon>
        <taxon>Nocardioidaceae</taxon>
        <taxon>Nocardioides</taxon>
    </lineage>
</organism>
<evidence type="ECO:0000259" key="18">
    <source>
        <dbReference type="SMART" id="SM00670"/>
    </source>
</evidence>
<evidence type="ECO:0000256" key="16">
    <source>
        <dbReference type="ARBA" id="ARBA00076032"/>
    </source>
</evidence>
<dbReference type="GO" id="GO:0004518">
    <property type="term" value="F:nuclease activity"/>
    <property type="evidence" value="ECO:0007669"/>
    <property type="project" value="UniProtKB-KW"/>
</dbReference>
<dbReference type="InterPro" id="IPR051451">
    <property type="entry name" value="PhoH2-like"/>
</dbReference>
<comment type="catalytic activity">
    <reaction evidence="11">
        <text>ATP + H2O = ADP + phosphate + H(+)</text>
        <dbReference type="Rhea" id="RHEA:13065"/>
        <dbReference type="ChEBI" id="CHEBI:15377"/>
        <dbReference type="ChEBI" id="CHEBI:15378"/>
        <dbReference type="ChEBI" id="CHEBI:30616"/>
        <dbReference type="ChEBI" id="CHEBI:43474"/>
        <dbReference type="ChEBI" id="CHEBI:456216"/>
    </reaction>
</comment>
<evidence type="ECO:0000256" key="2">
    <source>
        <dbReference type="ARBA" id="ARBA00022723"/>
    </source>
</evidence>
<keyword evidence="8" id="KW-0413">Isomerase</keyword>
<feature type="domain" description="PIN" evidence="18">
    <location>
        <begin position="23"/>
        <end position="150"/>
    </location>
</feature>
<dbReference type="SUPFAM" id="SSF88723">
    <property type="entry name" value="PIN domain-like"/>
    <property type="match status" value="1"/>
</dbReference>
<dbReference type="SUPFAM" id="SSF52540">
    <property type="entry name" value="P-loop containing nucleoside triphosphate hydrolases"/>
    <property type="match status" value="1"/>
</dbReference>
<dbReference type="GO" id="GO:0005829">
    <property type="term" value="C:cytosol"/>
    <property type="evidence" value="ECO:0007669"/>
    <property type="project" value="TreeGrafter"/>
</dbReference>
<comment type="catalytic activity">
    <reaction evidence="12">
        <text>n ATP + n H2O + wound RNA = n ADP + n phosphate + unwound RNA.</text>
        <dbReference type="EC" id="5.6.2.5"/>
    </reaction>
</comment>
<dbReference type="EC" id="5.6.2.5" evidence="14"/>
<dbReference type="Gene3D" id="3.40.50.300">
    <property type="entry name" value="P-loop containing nucleotide triphosphate hydrolases"/>
    <property type="match status" value="1"/>
</dbReference>
<dbReference type="InterPro" id="IPR027417">
    <property type="entry name" value="P-loop_NTPase"/>
</dbReference>
<evidence type="ECO:0000313" key="20">
    <source>
        <dbReference type="Proteomes" id="UP000281708"/>
    </source>
</evidence>
<dbReference type="Proteomes" id="UP000281708">
    <property type="component" value="Unassembled WGS sequence"/>
</dbReference>
<evidence type="ECO:0000256" key="1">
    <source>
        <dbReference type="ARBA" id="ARBA00022722"/>
    </source>
</evidence>
<dbReference type="GO" id="GO:0005525">
    <property type="term" value="F:GTP binding"/>
    <property type="evidence" value="ECO:0007669"/>
    <property type="project" value="UniProtKB-KW"/>
</dbReference>
<dbReference type="GO" id="GO:0046872">
    <property type="term" value="F:metal ion binding"/>
    <property type="evidence" value="ECO:0007669"/>
    <property type="project" value="UniProtKB-KW"/>
</dbReference>
<dbReference type="RefSeq" id="WP_121804439.1">
    <property type="nucleotide sequence ID" value="NZ_RDBE01000001.1"/>
</dbReference>
<comment type="similarity">
    <text evidence="13">In the C-terminal section; belongs to the PhoH family.</text>
</comment>
<evidence type="ECO:0000256" key="13">
    <source>
        <dbReference type="ARBA" id="ARBA00060962"/>
    </source>
</evidence>
<keyword evidence="7" id="KW-0342">GTP-binding</keyword>
<evidence type="ECO:0000256" key="8">
    <source>
        <dbReference type="ARBA" id="ARBA00023235"/>
    </source>
</evidence>
<proteinExistence type="inferred from homology"/>
<evidence type="ECO:0000256" key="3">
    <source>
        <dbReference type="ARBA" id="ARBA00022741"/>
    </source>
</evidence>
<evidence type="ECO:0000256" key="5">
    <source>
        <dbReference type="ARBA" id="ARBA00022840"/>
    </source>
</evidence>
<keyword evidence="20" id="KW-1185">Reference proteome</keyword>
<evidence type="ECO:0000256" key="9">
    <source>
        <dbReference type="ARBA" id="ARBA00046345"/>
    </source>
</evidence>
<dbReference type="GO" id="GO:0032574">
    <property type="term" value="F:5'-3' RNA helicase activity"/>
    <property type="evidence" value="ECO:0007669"/>
    <property type="project" value="UniProtKB-EC"/>
</dbReference>
<dbReference type="SMART" id="SM00670">
    <property type="entry name" value="PINc"/>
    <property type="match status" value="1"/>
</dbReference>
<keyword evidence="5" id="KW-0067">ATP-binding</keyword>
<evidence type="ECO:0000256" key="12">
    <source>
        <dbReference type="ARBA" id="ARBA00052583"/>
    </source>
</evidence>
<dbReference type="InterPro" id="IPR002716">
    <property type="entry name" value="PIN_dom"/>
</dbReference>
<evidence type="ECO:0000256" key="14">
    <source>
        <dbReference type="ARBA" id="ARBA00066581"/>
    </source>
</evidence>
<keyword evidence="1" id="KW-0540">Nuclease</keyword>